<dbReference type="InterPro" id="IPR029063">
    <property type="entry name" value="SAM-dependent_MTases_sf"/>
</dbReference>
<dbReference type="Gene3D" id="3.90.120.10">
    <property type="entry name" value="DNA Methylase, subunit A, domain 2"/>
    <property type="match status" value="1"/>
</dbReference>
<dbReference type="EC" id="2.1.1.37" evidence="1"/>
<evidence type="ECO:0000256" key="7">
    <source>
        <dbReference type="PROSITE-ProRule" id="PRU01016"/>
    </source>
</evidence>
<feature type="compositionally biased region" description="Basic and acidic residues" evidence="8">
    <location>
        <begin position="431"/>
        <end position="442"/>
    </location>
</feature>
<keyword evidence="3 7" id="KW-0808">Transferase</keyword>
<dbReference type="PROSITE" id="PS00094">
    <property type="entry name" value="C5_MTASE_1"/>
    <property type="match status" value="1"/>
</dbReference>
<dbReference type="InterPro" id="IPR001525">
    <property type="entry name" value="C5_MeTfrase"/>
</dbReference>
<comment type="caution">
    <text evidence="9">The sequence shown here is derived from an EMBL/GenBank/DDBJ whole genome shotgun (WGS) entry which is preliminary data.</text>
</comment>
<keyword evidence="4 7" id="KW-0949">S-adenosyl-L-methionine</keyword>
<dbReference type="PRINTS" id="PR00105">
    <property type="entry name" value="C5METTRFRASE"/>
</dbReference>
<dbReference type="InterPro" id="IPR050390">
    <property type="entry name" value="C5-Methyltransferase"/>
</dbReference>
<evidence type="ECO:0000256" key="3">
    <source>
        <dbReference type="ARBA" id="ARBA00022679"/>
    </source>
</evidence>
<dbReference type="Pfam" id="PF00145">
    <property type="entry name" value="DNA_methylase"/>
    <property type="match status" value="1"/>
</dbReference>
<feature type="active site" evidence="7">
    <location>
        <position position="84"/>
    </location>
</feature>
<evidence type="ECO:0000256" key="5">
    <source>
        <dbReference type="ARBA" id="ARBA00022747"/>
    </source>
</evidence>
<keyword evidence="2 7" id="KW-0489">Methyltransferase</keyword>
<dbReference type="GO" id="GO:0009307">
    <property type="term" value="P:DNA restriction-modification system"/>
    <property type="evidence" value="ECO:0007669"/>
    <property type="project" value="UniProtKB-KW"/>
</dbReference>
<dbReference type="PROSITE" id="PS51679">
    <property type="entry name" value="SAM_MT_C5"/>
    <property type="match status" value="1"/>
</dbReference>
<dbReference type="PANTHER" id="PTHR10629:SF52">
    <property type="entry name" value="DNA (CYTOSINE-5)-METHYLTRANSFERASE 1"/>
    <property type="match status" value="1"/>
</dbReference>
<evidence type="ECO:0000313" key="9">
    <source>
        <dbReference type="EMBL" id="MPR26046.1"/>
    </source>
</evidence>
<feature type="region of interest" description="Disordered" evidence="8">
    <location>
        <begin position="220"/>
        <end position="247"/>
    </location>
</feature>
<dbReference type="GO" id="GO:0003886">
    <property type="term" value="F:DNA (cytosine-5-)-methyltransferase activity"/>
    <property type="evidence" value="ECO:0007669"/>
    <property type="project" value="UniProtKB-EC"/>
</dbReference>
<evidence type="ECO:0000256" key="6">
    <source>
        <dbReference type="ARBA" id="ARBA00047422"/>
    </source>
</evidence>
<proteinExistence type="inferred from homology"/>
<comment type="similarity">
    <text evidence="7">Belongs to the class I-like SAM-binding methyltransferase superfamily. C5-methyltransferase family.</text>
</comment>
<dbReference type="Proteomes" id="UP000403266">
    <property type="component" value="Unassembled WGS sequence"/>
</dbReference>
<protein>
    <recommendedName>
        <fullName evidence="1">DNA (cytosine-5-)-methyltransferase</fullName>
        <ecNumber evidence="1">2.1.1.37</ecNumber>
    </recommendedName>
</protein>
<dbReference type="RefSeq" id="WP_152711989.1">
    <property type="nucleotide sequence ID" value="NZ_VOSJ01000006.1"/>
</dbReference>
<comment type="catalytic activity">
    <reaction evidence="6">
        <text>a 2'-deoxycytidine in DNA + S-adenosyl-L-methionine = a 5-methyl-2'-deoxycytidine in DNA + S-adenosyl-L-homocysteine + H(+)</text>
        <dbReference type="Rhea" id="RHEA:13681"/>
        <dbReference type="Rhea" id="RHEA-COMP:11369"/>
        <dbReference type="Rhea" id="RHEA-COMP:11370"/>
        <dbReference type="ChEBI" id="CHEBI:15378"/>
        <dbReference type="ChEBI" id="CHEBI:57856"/>
        <dbReference type="ChEBI" id="CHEBI:59789"/>
        <dbReference type="ChEBI" id="CHEBI:85452"/>
        <dbReference type="ChEBI" id="CHEBI:85454"/>
        <dbReference type="EC" id="2.1.1.37"/>
    </reaction>
</comment>
<evidence type="ECO:0000256" key="8">
    <source>
        <dbReference type="SAM" id="MobiDB-lite"/>
    </source>
</evidence>
<dbReference type="GO" id="GO:0032259">
    <property type="term" value="P:methylation"/>
    <property type="evidence" value="ECO:0007669"/>
    <property type="project" value="UniProtKB-KW"/>
</dbReference>
<dbReference type="PANTHER" id="PTHR10629">
    <property type="entry name" value="CYTOSINE-SPECIFIC METHYLTRANSFERASE"/>
    <property type="match status" value="1"/>
</dbReference>
<dbReference type="GO" id="GO:0003677">
    <property type="term" value="F:DNA binding"/>
    <property type="evidence" value="ECO:0007669"/>
    <property type="project" value="TreeGrafter"/>
</dbReference>
<dbReference type="SUPFAM" id="SSF53335">
    <property type="entry name" value="S-adenosyl-L-methionine-dependent methyltransferases"/>
    <property type="match status" value="1"/>
</dbReference>
<dbReference type="OrthoDB" id="9813719at2"/>
<dbReference type="Gene3D" id="3.40.50.150">
    <property type="entry name" value="Vaccinia Virus protein VP39"/>
    <property type="match status" value="1"/>
</dbReference>
<organism evidence="9 10">
    <name type="scientific">Microvirga tunisiensis</name>
    <dbReference type="NCBI Taxonomy" id="2108360"/>
    <lineage>
        <taxon>Bacteria</taxon>
        <taxon>Pseudomonadati</taxon>
        <taxon>Pseudomonadota</taxon>
        <taxon>Alphaproteobacteria</taxon>
        <taxon>Hyphomicrobiales</taxon>
        <taxon>Methylobacteriaceae</taxon>
        <taxon>Microvirga</taxon>
    </lineage>
</organism>
<dbReference type="InterPro" id="IPR018117">
    <property type="entry name" value="C5_DNA_meth_AS"/>
</dbReference>
<dbReference type="AlphaFoldDB" id="A0A5N7MPY8"/>
<gene>
    <name evidence="9" type="ORF">FS320_12615</name>
</gene>
<dbReference type="GO" id="GO:0044027">
    <property type="term" value="P:negative regulation of gene expression via chromosomal CpG island methylation"/>
    <property type="evidence" value="ECO:0007669"/>
    <property type="project" value="TreeGrafter"/>
</dbReference>
<accession>A0A5N7MPY8</accession>
<reference evidence="9 10" key="1">
    <citation type="journal article" date="2019" name="Syst. Appl. Microbiol.">
        <title>Microvirga tunisiensis sp. nov., a root nodule symbiotic bacterium isolated from Lupinus micranthus and L. luteus grown in Northern Tunisia.</title>
        <authorList>
            <person name="Msaddak A."/>
            <person name="Rejili M."/>
            <person name="Duran D."/>
            <person name="Mars M."/>
            <person name="Palacios J.M."/>
            <person name="Ruiz-Argueso T."/>
            <person name="Rey L."/>
            <person name="Imperial J."/>
        </authorList>
    </citation>
    <scope>NUCLEOTIDE SEQUENCE [LARGE SCALE GENOMIC DNA]</scope>
    <source>
        <strain evidence="9 10">Lmie10</strain>
    </source>
</reference>
<feature type="region of interest" description="Disordered" evidence="8">
    <location>
        <begin position="414"/>
        <end position="442"/>
    </location>
</feature>
<evidence type="ECO:0000256" key="4">
    <source>
        <dbReference type="ARBA" id="ARBA00022691"/>
    </source>
</evidence>
<evidence type="ECO:0000256" key="1">
    <source>
        <dbReference type="ARBA" id="ARBA00011975"/>
    </source>
</evidence>
<sequence length="442" mass="48515">MRVVELFCGAGGMGLGLKRAGFRIVRAYDESRPALAVHRANLSPRLALVPGHTHTWVGDLGDLVRAAPGVAVLAPDLIAGGPPCQEFSQANRDRQEGDLADLTTAFAIIVATSRPRYFIMENVRGARKSAAYRRARVVFKRAGYGLTETILDATRYGVATTRKRLFLIGCLHEVDGFLADHLKAASDKRKLCVSDVLGAEFGLNVGDGRGNLYWFAPGGEGSPGTRRTDRPCPTITSSSPWAPGEDYVPRKGDVADVRRLPVPTLDQFGWLQGFPKDWSWDACGGKTNIGQMIANSVPPPVSEVVGRCILAHARGERPDVDHQFPPYFDRWLKEQDYPIRRLYDLKAAFRTVQHHLGAAATGPLETALGLLDRASVMADASPQRRSNLRKALCLHAECVDEFIRDRRPPFDGRVRRRRSVATQDDVGLAEEPVHGDRPGESP</sequence>
<keyword evidence="5" id="KW-0680">Restriction system</keyword>
<name>A0A5N7MPY8_9HYPH</name>
<dbReference type="EMBL" id="VOSK01000038">
    <property type="protein sequence ID" value="MPR26046.1"/>
    <property type="molecule type" value="Genomic_DNA"/>
</dbReference>
<keyword evidence="10" id="KW-1185">Reference proteome</keyword>
<evidence type="ECO:0000313" key="10">
    <source>
        <dbReference type="Proteomes" id="UP000403266"/>
    </source>
</evidence>
<evidence type="ECO:0000256" key="2">
    <source>
        <dbReference type="ARBA" id="ARBA00022603"/>
    </source>
</evidence>